<evidence type="ECO:0000313" key="4">
    <source>
        <dbReference type="EMBL" id="MBD6616377.1"/>
    </source>
</evidence>
<evidence type="ECO:0000256" key="2">
    <source>
        <dbReference type="SAM" id="MobiDB-lite"/>
    </source>
</evidence>
<accession>A0AA40VQK5</accession>
<feature type="domain" description="LysM" evidence="3">
    <location>
        <begin position="319"/>
        <end position="363"/>
    </location>
</feature>
<feature type="compositionally biased region" description="Polar residues" evidence="2">
    <location>
        <begin position="586"/>
        <end position="599"/>
    </location>
</feature>
<feature type="coiled-coil region" evidence="1">
    <location>
        <begin position="216"/>
        <end position="247"/>
    </location>
</feature>
<dbReference type="Pfam" id="PF01551">
    <property type="entry name" value="Peptidase_M23"/>
    <property type="match status" value="1"/>
</dbReference>
<evidence type="ECO:0000259" key="3">
    <source>
        <dbReference type="PROSITE" id="PS51782"/>
    </source>
</evidence>
<dbReference type="RefSeq" id="WP_191757605.1">
    <property type="nucleotide sequence ID" value="NZ_VJXY01000009.1"/>
</dbReference>
<gene>
    <name evidence="4" type="ORF">FNW02_11140</name>
</gene>
<name>A0AA40VQK5_9NOST</name>
<reference evidence="4" key="1">
    <citation type="submission" date="2019-07" db="EMBL/GenBank/DDBJ databases">
        <title>Toxilogical consequences of a new and cryptic species of cyanobacteria (Komarekiella delphini-convector) recovered from the epidermis of a bottlenose dolphin and 1500 ft. in the air.</title>
        <authorList>
            <person name="Brown A.O."/>
            <person name="Dvorak P."/>
            <person name="Villanueva C.D."/>
            <person name="Foss A.J."/>
            <person name="Garvey A.D."/>
            <person name="Gibson Q.A."/>
            <person name="Johansen J.R."/>
            <person name="Casamatta D.A."/>
        </authorList>
    </citation>
    <scope>NUCLEOTIDE SEQUENCE</scope>
    <source>
        <strain evidence="4">SJRDD-AB1</strain>
    </source>
</reference>
<dbReference type="EMBL" id="VJXY01000009">
    <property type="protein sequence ID" value="MBD6616377.1"/>
    <property type="molecule type" value="Genomic_DNA"/>
</dbReference>
<feature type="coiled-coil region" evidence="1">
    <location>
        <begin position="471"/>
        <end position="498"/>
    </location>
</feature>
<dbReference type="InterPro" id="IPR036779">
    <property type="entry name" value="LysM_dom_sf"/>
</dbReference>
<dbReference type="AlphaFoldDB" id="A0AA40VQK5"/>
<dbReference type="InterPro" id="IPR050570">
    <property type="entry name" value="Cell_wall_metabolism_enzyme"/>
</dbReference>
<comment type="caution">
    <text evidence="4">The sequence shown here is derived from an EMBL/GenBank/DDBJ whole genome shotgun (WGS) entry which is preliminary data.</text>
</comment>
<dbReference type="Proteomes" id="UP001165986">
    <property type="component" value="Unassembled WGS sequence"/>
</dbReference>
<protein>
    <submittedName>
        <fullName evidence="4">Peptidoglycan DD-metalloendopeptidase family protein</fullName>
    </submittedName>
</protein>
<dbReference type="Gene3D" id="2.70.70.10">
    <property type="entry name" value="Glucose Permease (Domain IIA)"/>
    <property type="match status" value="1"/>
</dbReference>
<dbReference type="Gene3D" id="3.10.350.10">
    <property type="entry name" value="LysM domain"/>
    <property type="match status" value="1"/>
</dbReference>
<dbReference type="PROSITE" id="PS51782">
    <property type="entry name" value="LYSM"/>
    <property type="match status" value="1"/>
</dbReference>
<dbReference type="CDD" id="cd00118">
    <property type="entry name" value="LysM"/>
    <property type="match status" value="1"/>
</dbReference>
<evidence type="ECO:0000256" key="1">
    <source>
        <dbReference type="SAM" id="Coils"/>
    </source>
</evidence>
<dbReference type="PANTHER" id="PTHR21666">
    <property type="entry name" value="PEPTIDASE-RELATED"/>
    <property type="match status" value="1"/>
</dbReference>
<feature type="region of interest" description="Disordered" evidence="2">
    <location>
        <begin position="586"/>
        <end position="612"/>
    </location>
</feature>
<dbReference type="InterPro" id="IPR018392">
    <property type="entry name" value="LysM"/>
</dbReference>
<feature type="region of interest" description="Disordered" evidence="2">
    <location>
        <begin position="178"/>
        <end position="204"/>
    </location>
</feature>
<dbReference type="CDD" id="cd12797">
    <property type="entry name" value="M23_peptidase"/>
    <property type="match status" value="1"/>
</dbReference>
<keyword evidence="5" id="KW-1185">Reference proteome</keyword>
<dbReference type="PANTHER" id="PTHR21666:SF270">
    <property type="entry name" value="MUREIN HYDROLASE ACTIVATOR ENVC"/>
    <property type="match status" value="1"/>
</dbReference>
<dbReference type="InterPro" id="IPR011055">
    <property type="entry name" value="Dup_hybrid_motif"/>
</dbReference>
<evidence type="ECO:0000313" key="5">
    <source>
        <dbReference type="Proteomes" id="UP001165986"/>
    </source>
</evidence>
<keyword evidence="1" id="KW-0175">Coiled coil</keyword>
<proteinExistence type="predicted"/>
<dbReference type="Pfam" id="PF01476">
    <property type="entry name" value="LysM"/>
    <property type="match status" value="1"/>
</dbReference>
<dbReference type="SMART" id="SM00257">
    <property type="entry name" value="LysM"/>
    <property type="match status" value="1"/>
</dbReference>
<dbReference type="InterPro" id="IPR016047">
    <property type="entry name" value="M23ase_b-sheet_dom"/>
</dbReference>
<dbReference type="GO" id="GO:0004222">
    <property type="term" value="F:metalloendopeptidase activity"/>
    <property type="evidence" value="ECO:0007669"/>
    <property type="project" value="TreeGrafter"/>
</dbReference>
<dbReference type="SUPFAM" id="SSF51261">
    <property type="entry name" value="Duplicated hybrid motif"/>
    <property type="match status" value="1"/>
</dbReference>
<dbReference type="SUPFAM" id="SSF54106">
    <property type="entry name" value="LysM domain"/>
    <property type="match status" value="1"/>
</dbReference>
<sequence>MKRALKKRVKAVLKNTPSSDDAPVEQLNVINPKVNRRVRTKAAMIGLAISMGATSLLVTRQSDQAQAAAPVGSQKATSTIPAVPDTEVKFASTKLESRAVSLASVPENPVIVEPTAVSQVPGLEAKWQVAASGMSVQVPVSETLSPTAYKNSIYLKSQVAQGLSNTSANTDFQTVNKLSETTQKSSSTDSITDSRNTSLTARPQAMVSDTANGEINAQLKAQQEFALNRLQEKSNRLRKSLAELRSGESKNLSQYAGIELAQSSTVVEKTVLAQSEIAADTSKASLISRLKQKQETNASVQQVTTPAPVTPTVVASASTAYEVKPGDTLAAIANHHGTSVSELVKVNSLNNPNQLQISQKLIIPTAQVDTTVSFKPSFRESSSTARVATTPVNTAGVNLNLPVASQLPVIADNSSIPVPTPTTANNRIQANTNIVPKTSSNAAISRGVGGDIPPTAFAEIQLPKKPPQKVARAKNERLQSLQAEIQRLQEKYRAQQSGNLVVPEATETNNIAAVQIPVSSPNNPSPVSNFASRPTNLAIPIPVPTPIGNPSYSTQPVKPQFRAARSTSEPVNPEFLPNLPNLGSASQWTPSRIPSSTKIATPPAGVNSSDSLGRMRGTTVSPQLPIPPLAAVDQYLPRSIDETIPPPSTSSVAFTWPAKGVLTSGYGWRWGRMHKGIDIANSTGTPIIASAEGTVEKAGWNSGGYGKLVEIRHPDGSMTRYAHNSKILVQPGQQVSQGSTIALMGTTGHSTGPHSHFEIHASGKGAVNPIAMLPQERL</sequence>
<organism evidence="4 5">
    <name type="scientific">Komarekiella delphini-convector SJRDD-AB1</name>
    <dbReference type="NCBI Taxonomy" id="2593771"/>
    <lineage>
        <taxon>Bacteria</taxon>
        <taxon>Bacillati</taxon>
        <taxon>Cyanobacteriota</taxon>
        <taxon>Cyanophyceae</taxon>
        <taxon>Nostocales</taxon>
        <taxon>Nostocaceae</taxon>
        <taxon>Komarekiella</taxon>
        <taxon>Komarekiella delphini-convector</taxon>
    </lineage>
</organism>